<accession>A0AAY4EME7</accession>
<dbReference type="Proteomes" id="UP000694580">
    <property type="component" value="Chromosome 18"/>
</dbReference>
<evidence type="ECO:0000256" key="1">
    <source>
        <dbReference type="ARBA" id="ARBA00004186"/>
    </source>
</evidence>
<dbReference type="Ensembl" id="ENSDCDT00010069544.1">
    <property type="protein sequence ID" value="ENSDCDP00010058835.1"/>
    <property type="gene ID" value="ENSDCDG00010033022.1"/>
</dbReference>
<dbReference type="InterPro" id="IPR051293">
    <property type="entry name" value="MTUS1/CCDC69"/>
</dbReference>
<comment type="subcellular location">
    <subcellularLocation>
        <location evidence="1">Cytoplasm</location>
        <location evidence="1">Cytoskeleton</location>
        <location evidence="1">Spindle</location>
    </subcellularLocation>
    <subcellularLocation>
        <location evidence="2">Midbody</location>
    </subcellularLocation>
</comment>
<dbReference type="GO" id="GO:0005737">
    <property type="term" value="C:cytoplasm"/>
    <property type="evidence" value="ECO:0007669"/>
    <property type="project" value="TreeGrafter"/>
</dbReference>
<feature type="coiled-coil region" evidence="9">
    <location>
        <begin position="233"/>
        <end position="267"/>
    </location>
</feature>
<keyword evidence="4" id="KW-0519">Myristate</keyword>
<keyword evidence="5 9" id="KW-0175">Coiled coil</keyword>
<evidence type="ECO:0000313" key="11">
    <source>
        <dbReference type="Ensembl" id="ENSDCDP00010058835.1"/>
    </source>
</evidence>
<dbReference type="GO" id="GO:0030496">
    <property type="term" value="C:midbody"/>
    <property type="evidence" value="ECO:0007669"/>
    <property type="project" value="UniProtKB-SubCell"/>
</dbReference>
<evidence type="ECO:0000256" key="7">
    <source>
        <dbReference type="ARBA" id="ARBA00023288"/>
    </source>
</evidence>
<dbReference type="GO" id="GO:0005819">
    <property type="term" value="C:spindle"/>
    <property type="evidence" value="ECO:0007669"/>
    <property type="project" value="UniProtKB-SubCell"/>
</dbReference>
<keyword evidence="7" id="KW-0449">Lipoprotein</keyword>
<dbReference type="PANTHER" id="PTHR24200:SF6">
    <property type="entry name" value="COILED-COIL DOMAIN-CONTAINING PROTEIN 69"/>
    <property type="match status" value="1"/>
</dbReference>
<keyword evidence="12" id="KW-1185">Reference proteome</keyword>
<keyword evidence="3" id="KW-0963">Cytoplasm</keyword>
<feature type="compositionally biased region" description="Basic residues" evidence="10">
    <location>
        <begin position="1"/>
        <end position="19"/>
    </location>
</feature>
<evidence type="ECO:0000256" key="4">
    <source>
        <dbReference type="ARBA" id="ARBA00022707"/>
    </source>
</evidence>
<dbReference type="AlphaFoldDB" id="A0AAY4EME7"/>
<evidence type="ECO:0008006" key="13">
    <source>
        <dbReference type="Google" id="ProtNLM"/>
    </source>
</evidence>
<dbReference type="PANTHER" id="PTHR24200">
    <property type="entry name" value="TOUCAN, ISOFORM A"/>
    <property type="match status" value="1"/>
</dbReference>
<dbReference type="RefSeq" id="XP_028816150.1">
    <property type="nucleotide sequence ID" value="XM_028960317.1"/>
</dbReference>
<evidence type="ECO:0000256" key="5">
    <source>
        <dbReference type="ARBA" id="ARBA00023054"/>
    </source>
</evidence>
<reference evidence="11" key="3">
    <citation type="submission" date="2025-09" db="UniProtKB">
        <authorList>
            <consortium name="Ensembl"/>
        </authorList>
    </citation>
    <scope>IDENTIFICATION</scope>
</reference>
<comment type="similarity">
    <text evidence="8">Belongs to the CCDC69 family.</text>
</comment>
<evidence type="ECO:0000313" key="12">
    <source>
        <dbReference type="Proteomes" id="UP000694580"/>
    </source>
</evidence>
<evidence type="ECO:0000256" key="2">
    <source>
        <dbReference type="ARBA" id="ARBA00004214"/>
    </source>
</evidence>
<sequence>MGCAHSKKKTCERGRRKNAKQASSTGCEKHSLDDLCPESKGQLEQYECQVKVLHDFLAAPGSLERDDLLKTHQHNELCVLVHSIAEKVKLEMTAELKALHEQDLKSTTEEYEGQVQELLRIHKEEKATLDEVHRATENNLKETVEELTADLKFFTELKQRVEMSTLKRDLQRNIETHGTPGAFWEQEQESLLFVIEMKRERVQELGSKLLQMEALVQKNLSLEDQVIHLLQQNEDLSVRIENYQSLIQQLSKEQSDLQEALEMQSELVQKLGHEKDELRFKLLQRGDSCAAASFLLPPVLPEVSPS</sequence>
<dbReference type="GeneTree" id="ENSGT00950000183026"/>
<evidence type="ECO:0000256" key="8">
    <source>
        <dbReference type="ARBA" id="ARBA00038407"/>
    </source>
</evidence>
<evidence type="ECO:0000256" key="6">
    <source>
        <dbReference type="ARBA" id="ARBA00023212"/>
    </source>
</evidence>
<dbReference type="GeneID" id="114768170"/>
<reference evidence="11 12" key="1">
    <citation type="submission" date="2020-06" db="EMBL/GenBank/DDBJ databases">
        <authorList>
            <consortium name="Wellcome Sanger Institute Data Sharing"/>
        </authorList>
    </citation>
    <scope>NUCLEOTIDE SEQUENCE [LARGE SCALE GENOMIC DNA]</scope>
</reference>
<protein>
    <recommendedName>
        <fullName evidence="13">Coiled-coil domain-containing protein 69</fullName>
    </recommendedName>
</protein>
<reference evidence="11" key="2">
    <citation type="submission" date="2025-08" db="UniProtKB">
        <authorList>
            <consortium name="Ensembl"/>
        </authorList>
    </citation>
    <scope>IDENTIFICATION</scope>
</reference>
<gene>
    <name evidence="11" type="primary">CCDC69</name>
</gene>
<feature type="region of interest" description="Disordered" evidence="10">
    <location>
        <begin position="1"/>
        <end position="32"/>
    </location>
</feature>
<dbReference type="GO" id="GO:0008017">
    <property type="term" value="F:microtubule binding"/>
    <property type="evidence" value="ECO:0007669"/>
    <property type="project" value="TreeGrafter"/>
</dbReference>
<evidence type="ECO:0000256" key="9">
    <source>
        <dbReference type="SAM" id="Coils"/>
    </source>
</evidence>
<proteinExistence type="inferred from homology"/>
<keyword evidence="6" id="KW-0206">Cytoskeleton</keyword>
<evidence type="ECO:0000256" key="10">
    <source>
        <dbReference type="SAM" id="MobiDB-lite"/>
    </source>
</evidence>
<evidence type="ECO:0000256" key="3">
    <source>
        <dbReference type="ARBA" id="ARBA00022490"/>
    </source>
</evidence>
<name>A0AAY4EME7_9TELE</name>
<dbReference type="GO" id="GO:0005634">
    <property type="term" value="C:nucleus"/>
    <property type="evidence" value="ECO:0007669"/>
    <property type="project" value="TreeGrafter"/>
</dbReference>
<organism evidence="11 12">
    <name type="scientific">Denticeps clupeoides</name>
    <name type="common">denticle herring</name>
    <dbReference type="NCBI Taxonomy" id="299321"/>
    <lineage>
        <taxon>Eukaryota</taxon>
        <taxon>Metazoa</taxon>
        <taxon>Chordata</taxon>
        <taxon>Craniata</taxon>
        <taxon>Vertebrata</taxon>
        <taxon>Euteleostomi</taxon>
        <taxon>Actinopterygii</taxon>
        <taxon>Neopterygii</taxon>
        <taxon>Teleostei</taxon>
        <taxon>Clupei</taxon>
        <taxon>Clupeiformes</taxon>
        <taxon>Denticipitoidei</taxon>
        <taxon>Denticipitidae</taxon>
        <taxon>Denticeps</taxon>
    </lineage>
</organism>